<protein>
    <recommendedName>
        <fullName evidence="3">Phage holin family protein</fullName>
    </recommendedName>
</protein>
<proteinExistence type="predicted"/>
<reference evidence="2" key="1">
    <citation type="submission" date="2019-08" db="EMBL/GenBank/DDBJ databases">
        <authorList>
            <person name="Kucharzyk K."/>
            <person name="Murdoch R.W."/>
            <person name="Higgins S."/>
            <person name="Loffler F."/>
        </authorList>
    </citation>
    <scope>NUCLEOTIDE SEQUENCE</scope>
</reference>
<name>A0A644T5I0_9ZZZZ</name>
<gene>
    <name evidence="2" type="ORF">SDC9_07801</name>
</gene>
<dbReference type="PANTHER" id="PTHR37309:SF1">
    <property type="entry name" value="SLR0284 PROTEIN"/>
    <property type="match status" value="1"/>
</dbReference>
<comment type="caution">
    <text evidence="2">The sequence shown here is derived from an EMBL/GenBank/DDBJ whole genome shotgun (WGS) entry which is preliminary data.</text>
</comment>
<feature type="transmembrane region" description="Helical" evidence="1">
    <location>
        <begin position="53"/>
        <end position="76"/>
    </location>
</feature>
<keyword evidence="1" id="KW-0812">Transmembrane</keyword>
<dbReference type="InterPro" id="IPR007165">
    <property type="entry name" value="Phage_holin_4_2"/>
</dbReference>
<dbReference type="Pfam" id="PF04020">
    <property type="entry name" value="Phage_holin_4_2"/>
    <property type="match status" value="1"/>
</dbReference>
<dbReference type="PANTHER" id="PTHR37309">
    <property type="entry name" value="SLR0284 PROTEIN"/>
    <property type="match status" value="1"/>
</dbReference>
<keyword evidence="1" id="KW-0472">Membrane</keyword>
<keyword evidence="1" id="KW-1133">Transmembrane helix</keyword>
<feature type="transmembrane region" description="Helical" evidence="1">
    <location>
        <begin position="82"/>
        <end position="103"/>
    </location>
</feature>
<evidence type="ECO:0008006" key="3">
    <source>
        <dbReference type="Google" id="ProtNLM"/>
    </source>
</evidence>
<feature type="transmembrane region" description="Helical" evidence="1">
    <location>
        <begin position="27"/>
        <end position="46"/>
    </location>
</feature>
<evidence type="ECO:0000313" key="2">
    <source>
        <dbReference type="EMBL" id="MPL62196.1"/>
    </source>
</evidence>
<accession>A0A644T5I0</accession>
<organism evidence="2">
    <name type="scientific">bioreactor metagenome</name>
    <dbReference type="NCBI Taxonomy" id="1076179"/>
    <lineage>
        <taxon>unclassified sequences</taxon>
        <taxon>metagenomes</taxon>
        <taxon>ecological metagenomes</taxon>
    </lineage>
</organism>
<sequence>MIHFILSFLAVLLSVKLVGITYSGWLALLIFTLLLVLVNAVVKPVIKFFTWPINFLTLGLFYLILNVLLLLLVSYFTPGFVFASFWQAAIFALVLSAIEWVLFKFDI</sequence>
<dbReference type="AlphaFoldDB" id="A0A644T5I0"/>
<dbReference type="EMBL" id="VSSQ01000017">
    <property type="protein sequence ID" value="MPL62196.1"/>
    <property type="molecule type" value="Genomic_DNA"/>
</dbReference>
<evidence type="ECO:0000256" key="1">
    <source>
        <dbReference type="SAM" id="Phobius"/>
    </source>
</evidence>